<keyword evidence="2" id="KW-1185">Reference proteome</keyword>
<reference evidence="1" key="2">
    <citation type="submission" date="2021-04" db="EMBL/GenBank/DDBJ databases">
        <authorList>
            <person name="Podell S."/>
        </authorList>
    </citation>
    <scope>NUCLEOTIDE SEQUENCE</scope>
    <source>
        <strain evidence="1">Hildebrandi</strain>
    </source>
</reference>
<evidence type="ECO:0000313" key="1">
    <source>
        <dbReference type="EMBL" id="KAG7360909.1"/>
    </source>
</evidence>
<comment type="caution">
    <text evidence="1">The sequence shown here is derived from an EMBL/GenBank/DDBJ whole genome shotgun (WGS) entry which is preliminary data.</text>
</comment>
<proteinExistence type="predicted"/>
<name>A0A9K3LFN1_9STRA</name>
<dbReference type="Proteomes" id="UP000693970">
    <property type="component" value="Unassembled WGS sequence"/>
</dbReference>
<evidence type="ECO:0000313" key="2">
    <source>
        <dbReference type="Proteomes" id="UP000693970"/>
    </source>
</evidence>
<dbReference type="AlphaFoldDB" id="A0A9K3LFN1"/>
<sequence>MTSDMPNAFVQTDVDKQKIRERIAMKIKRPVVDMLVEMAPEIDSGYVIEENGKKVLYVMILKALYGMLQSSLLYYNKFRKDIESIGFEVNPFDPCVANRIVNGKQHTVVWHVDDLKSSRVDPKVNEDASDNVGKVKSVRGKRHDYLAMWLDFSEEVVLQSDMRPDTTVAAAVFVSIVNPSKAMDLSEADVSTRSVTEDTNTIPGTTIQHHHQQIQTTTKALFATLPGILLRMGDFLVSNRTNSTTP</sequence>
<accession>A0A9K3LFN1</accession>
<dbReference type="EMBL" id="JAGRRH010000013">
    <property type="protein sequence ID" value="KAG7360909.1"/>
    <property type="molecule type" value="Genomic_DNA"/>
</dbReference>
<dbReference type="OrthoDB" id="5101206at2759"/>
<gene>
    <name evidence="1" type="ORF">IV203_036008</name>
</gene>
<protein>
    <submittedName>
        <fullName evidence="1">Uncharacterized protein</fullName>
    </submittedName>
</protein>
<reference evidence="1" key="1">
    <citation type="journal article" date="2021" name="Sci. Rep.">
        <title>Diploid genomic architecture of Nitzschia inconspicua, an elite biomass production diatom.</title>
        <authorList>
            <person name="Oliver A."/>
            <person name="Podell S."/>
            <person name="Pinowska A."/>
            <person name="Traller J.C."/>
            <person name="Smith S.R."/>
            <person name="McClure R."/>
            <person name="Beliaev A."/>
            <person name="Bohutskyi P."/>
            <person name="Hill E.A."/>
            <person name="Rabines A."/>
            <person name="Zheng H."/>
            <person name="Allen L.Z."/>
            <person name="Kuo A."/>
            <person name="Grigoriev I.V."/>
            <person name="Allen A.E."/>
            <person name="Hazlebeck D."/>
            <person name="Allen E.E."/>
        </authorList>
    </citation>
    <scope>NUCLEOTIDE SEQUENCE</scope>
    <source>
        <strain evidence="1">Hildebrandi</strain>
    </source>
</reference>
<organism evidence="1 2">
    <name type="scientific">Nitzschia inconspicua</name>
    <dbReference type="NCBI Taxonomy" id="303405"/>
    <lineage>
        <taxon>Eukaryota</taxon>
        <taxon>Sar</taxon>
        <taxon>Stramenopiles</taxon>
        <taxon>Ochrophyta</taxon>
        <taxon>Bacillariophyta</taxon>
        <taxon>Bacillariophyceae</taxon>
        <taxon>Bacillariophycidae</taxon>
        <taxon>Bacillariales</taxon>
        <taxon>Bacillariaceae</taxon>
        <taxon>Nitzschia</taxon>
    </lineage>
</organism>